<dbReference type="Pfam" id="PF04542">
    <property type="entry name" value="Sigma70_r2"/>
    <property type="match status" value="1"/>
</dbReference>
<reference evidence="9" key="2">
    <citation type="journal article" date="2021" name="PeerJ">
        <title>Extensive microbial diversity within the chicken gut microbiome revealed by metagenomics and culture.</title>
        <authorList>
            <person name="Gilroy R."/>
            <person name="Ravi A."/>
            <person name="Getino M."/>
            <person name="Pursley I."/>
            <person name="Horton D.L."/>
            <person name="Alikhan N.F."/>
            <person name="Baker D."/>
            <person name="Gharbi K."/>
            <person name="Hall N."/>
            <person name="Watson M."/>
            <person name="Adriaenssens E.M."/>
            <person name="Foster-Nyarko E."/>
            <person name="Jarju S."/>
            <person name="Secka A."/>
            <person name="Antonio M."/>
            <person name="Oren A."/>
            <person name="Chaudhuri R.R."/>
            <person name="La Ragione R."/>
            <person name="Hildebrand F."/>
            <person name="Pallen M.J."/>
        </authorList>
    </citation>
    <scope>NUCLEOTIDE SEQUENCE</scope>
    <source>
        <strain evidence="9">CHK195-4489</strain>
    </source>
</reference>
<dbReference type="GO" id="GO:0006352">
    <property type="term" value="P:DNA-templated transcription initiation"/>
    <property type="evidence" value="ECO:0007669"/>
    <property type="project" value="InterPro"/>
</dbReference>
<feature type="domain" description="RNA polymerase sigma-70 region 2" evidence="7">
    <location>
        <begin position="38"/>
        <end position="105"/>
    </location>
</feature>
<dbReference type="InterPro" id="IPR013249">
    <property type="entry name" value="RNA_pol_sigma70_r4_t2"/>
</dbReference>
<evidence type="ECO:0000256" key="1">
    <source>
        <dbReference type="ARBA" id="ARBA00010641"/>
    </source>
</evidence>
<evidence type="ECO:0000256" key="5">
    <source>
        <dbReference type="ARBA" id="ARBA00023163"/>
    </source>
</evidence>
<dbReference type="GO" id="GO:0006950">
    <property type="term" value="P:response to stress"/>
    <property type="evidence" value="ECO:0007669"/>
    <property type="project" value="UniProtKB-ARBA"/>
</dbReference>
<protein>
    <recommendedName>
        <fullName evidence="6">RNA polymerase sigma factor</fullName>
    </recommendedName>
</protein>
<dbReference type="Pfam" id="PF08281">
    <property type="entry name" value="Sigma70_r4_2"/>
    <property type="match status" value="1"/>
</dbReference>
<dbReference type="InterPro" id="IPR039425">
    <property type="entry name" value="RNA_pol_sigma-70-like"/>
</dbReference>
<dbReference type="PANTHER" id="PTHR43133:SF8">
    <property type="entry name" value="RNA POLYMERASE SIGMA FACTOR HI_1459-RELATED"/>
    <property type="match status" value="1"/>
</dbReference>
<dbReference type="CDD" id="cd06171">
    <property type="entry name" value="Sigma70_r4"/>
    <property type="match status" value="1"/>
</dbReference>
<dbReference type="Proteomes" id="UP000824089">
    <property type="component" value="Unassembled WGS sequence"/>
</dbReference>
<dbReference type="InterPro" id="IPR014284">
    <property type="entry name" value="RNA_pol_sigma-70_dom"/>
</dbReference>
<keyword evidence="3 6" id="KW-0731">Sigma factor</keyword>
<dbReference type="InterPro" id="IPR013325">
    <property type="entry name" value="RNA_pol_sigma_r2"/>
</dbReference>
<dbReference type="SUPFAM" id="SSF88946">
    <property type="entry name" value="Sigma2 domain of RNA polymerase sigma factors"/>
    <property type="match status" value="1"/>
</dbReference>
<keyword evidence="4 6" id="KW-0238">DNA-binding</keyword>
<evidence type="ECO:0000259" key="8">
    <source>
        <dbReference type="Pfam" id="PF08281"/>
    </source>
</evidence>
<comment type="similarity">
    <text evidence="1 6">Belongs to the sigma-70 factor family. ECF subfamily.</text>
</comment>
<dbReference type="InterPro" id="IPR000838">
    <property type="entry name" value="RNA_pol_sigma70_ECF_CS"/>
</dbReference>
<evidence type="ECO:0000256" key="2">
    <source>
        <dbReference type="ARBA" id="ARBA00023015"/>
    </source>
</evidence>
<dbReference type="InterPro" id="IPR013324">
    <property type="entry name" value="RNA_pol_sigma_r3/r4-like"/>
</dbReference>
<evidence type="ECO:0000256" key="4">
    <source>
        <dbReference type="ARBA" id="ARBA00023125"/>
    </source>
</evidence>
<organism evidence="9 10">
    <name type="scientific">Candidatus Egerieisoma faecipullorum</name>
    <dbReference type="NCBI Taxonomy" id="2840963"/>
    <lineage>
        <taxon>Bacteria</taxon>
        <taxon>Bacillati</taxon>
        <taxon>Bacillota</taxon>
        <taxon>Clostridia</taxon>
        <taxon>Eubacteriales</taxon>
        <taxon>Clostridiaceae</taxon>
        <taxon>Clostridiaceae incertae sedis</taxon>
        <taxon>Candidatus Egerieisoma</taxon>
    </lineage>
</organism>
<proteinExistence type="inferred from homology"/>
<keyword evidence="5 6" id="KW-0804">Transcription</keyword>
<comment type="caution">
    <text evidence="9">The sequence shown here is derived from an EMBL/GenBank/DDBJ whole genome shotgun (WGS) entry which is preliminary data.</text>
</comment>
<dbReference type="AlphaFoldDB" id="A0A9D1L8P1"/>
<evidence type="ECO:0000256" key="3">
    <source>
        <dbReference type="ARBA" id="ARBA00023082"/>
    </source>
</evidence>
<dbReference type="InterPro" id="IPR007627">
    <property type="entry name" value="RNA_pol_sigma70_r2"/>
</dbReference>
<gene>
    <name evidence="9" type="ORF">IAD50_02305</name>
</gene>
<dbReference type="Gene3D" id="1.10.10.10">
    <property type="entry name" value="Winged helix-like DNA-binding domain superfamily/Winged helix DNA-binding domain"/>
    <property type="match status" value="1"/>
</dbReference>
<evidence type="ECO:0000313" key="10">
    <source>
        <dbReference type="Proteomes" id="UP000824089"/>
    </source>
</evidence>
<dbReference type="GO" id="GO:0016987">
    <property type="term" value="F:sigma factor activity"/>
    <property type="evidence" value="ECO:0007669"/>
    <property type="project" value="UniProtKB-KW"/>
</dbReference>
<evidence type="ECO:0000256" key="6">
    <source>
        <dbReference type="RuleBase" id="RU000716"/>
    </source>
</evidence>
<dbReference type="PANTHER" id="PTHR43133">
    <property type="entry name" value="RNA POLYMERASE ECF-TYPE SIGMA FACTO"/>
    <property type="match status" value="1"/>
</dbReference>
<reference evidence="9" key="1">
    <citation type="submission" date="2020-10" db="EMBL/GenBank/DDBJ databases">
        <authorList>
            <person name="Gilroy R."/>
        </authorList>
    </citation>
    <scope>NUCLEOTIDE SEQUENCE</scope>
    <source>
        <strain evidence="9">CHK195-4489</strain>
    </source>
</reference>
<keyword evidence="2 6" id="KW-0805">Transcription regulation</keyword>
<dbReference type="PROSITE" id="PS01063">
    <property type="entry name" value="SIGMA70_ECF"/>
    <property type="match status" value="1"/>
</dbReference>
<feature type="domain" description="RNA polymerase sigma factor 70 region 4 type 2" evidence="8">
    <location>
        <begin position="132"/>
        <end position="182"/>
    </location>
</feature>
<dbReference type="GO" id="GO:0003677">
    <property type="term" value="F:DNA binding"/>
    <property type="evidence" value="ECO:0007669"/>
    <property type="project" value="UniProtKB-KW"/>
</dbReference>
<dbReference type="SUPFAM" id="SSF88659">
    <property type="entry name" value="Sigma3 and sigma4 domains of RNA polymerase sigma factors"/>
    <property type="match status" value="1"/>
</dbReference>
<dbReference type="EMBL" id="DVMM01000047">
    <property type="protein sequence ID" value="HIU29109.1"/>
    <property type="molecule type" value="Genomic_DNA"/>
</dbReference>
<dbReference type="Gene3D" id="1.10.1740.10">
    <property type="match status" value="1"/>
</dbReference>
<name>A0A9D1L8P1_9CLOT</name>
<evidence type="ECO:0000259" key="7">
    <source>
        <dbReference type="Pfam" id="PF04542"/>
    </source>
</evidence>
<sequence>MFLFSIPEEPAPQHGQAKYLENCIFRISEGDKEALAGLYESTHTAVYGFALSLCKNMHDAEDVLQDVFVQIWNAAGQYTAAGKPMAWIFTITRNLSLQCLRQKGRLVPLPSEELQEHLEESPQLTSEDRIVLEALLDSLQDDERQIVVLHALSGMKHREIASFLQLPLPTVLSKYRRAIKKLGNIVKEADSL</sequence>
<accession>A0A9D1L8P1</accession>
<dbReference type="InterPro" id="IPR036388">
    <property type="entry name" value="WH-like_DNA-bd_sf"/>
</dbReference>
<dbReference type="NCBIfam" id="TIGR02937">
    <property type="entry name" value="sigma70-ECF"/>
    <property type="match status" value="1"/>
</dbReference>
<evidence type="ECO:0000313" key="9">
    <source>
        <dbReference type="EMBL" id="HIU29109.1"/>
    </source>
</evidence>